<sequence length="592" mass="63865">MESLDRSSNHHLSSIASSTSSSLYPGCEAIMGPMTVQDLVRLLSFILSIAPEQWIPWHLYDFFVRPQGRAYRDLVELLPTQSQRVLRTILATVDLLVDFAVANEQQEMSPAHSNMSVSSAGKVPGVHPRSKSDAYEFSKDAMAGSEGSSFGSMAMRAFEQQPLDNSTDPGKRNTFGREIPTATVSASAGSRDEILSQRMQAIRDLKRKAIIDSLSGLVFRSRQDVAVQLYGSSTSLNRDSTSFNLRRSSMPAAPRASTPAPAQGSEQERASALLAFENLVSAYEDEYYPQRMTTHAPQSTASGASEESESRDHELNMPGPDLMPLGRSLSSTVHRSGSGSAPASRHTRAPTSLFSPTLESDGSGTSRSLSLPPWRKQSPLTATPTAAATTTSESRRPKLASSVSSPAPSSGAVQRGVIIESRSVSALGRLDEESSKQKASIISQPQPRPQPQPIQLPPLRLLILEEEEILIKDTSDEESWSEGEDEDELDRDAPLGQRSSLAALDGSEDAGRDDDKARSEELRDLLAQGLSLLKYKRKRRVKKMSSTFGDLAVYDRGCEGGGGSGGPSTGPSQPHGAEQDEDDDADVSGNEV</sequence>
<feature type="compositionally biased region" description="Low complexity" evidence="1">
    <location>
        <begin position="10"/>
        <end position="20"/>
    </location>
</feature>
<dbReference type="Proteomes" id="UP000696485">
    <property type="component" value="Unassembled WGS sequence"/>
</dbReference>
<feature type="compositionally biased region" description="Polar residues" evidence="1">
    <location>
        <begin position="328"/>
        <end position="341"/>
    </location>
</feature>
<feature type="compositionally biased region" description="Polar residues" evidence="1">
    <location>
        <begin position="349"/>
        <end position="369"/>
    </location>
</feature>
<feature type="region of interest" description="Disordered" evidence="1">
    <location>
        <begin position="1"/>
        <end position="20"/>
    </location>
</feature>
<organism evidence="2 3">
    <name type="scientific">Podila minutissima</name>
    <dbReference type="NCBI Taxonomy" id="64525"/>
    <lineage>
        <taxon>Eukaryota</taxon>
        <taxon>Fungi</taxon>
        <taxon>Fungi incertae sedis</taxon>
        <taxon>Mucoromycota</taxon>
        <taxon>Mortierellomycotina</taxon>
        <taxon>Mortierellomycetes</taxon>
        <taxon>Mortierellales</taxon>
        <taxon>Mortierellaceae</taxon>
        <taxon>Podila</taxon>
    </lineage>
</organism>
<accession>A0A9P5SIZ9</accession>
<gene>
    <name evidence="2" type="ORF">BG006_006215</name>
</gene>
<feature type="region of interest" description="Disordered" evidence="1">
    <location>
        <begin position="428"/>
        <end position="454"/>
    </location>
</feature>
<feature type="region of interest" description="Disordered" evidence="1">
    <location>
        <begin position="237"/>
        <end position="268"/>
    </location>
</feature>
<reference evidence="2" key="1">
    <citation type="journal article" date="2020" name="Fungal Divers.">
        <title>Resolving the Mortierellaceae phylogeny through synthesis of multi-gene phylogenetics and phylogenomics.</title>
        <authorList>
            <person name="Vandepol N."/>
            <person name="Liber J."/>
            <person name="Desiro A."/>
            <person name="Na H."/>
            <person name="Kennedy M."/>
            <person name="Barry K."/>
            <person name="Grigoriev I.V."/>
            <person name="Miller A.N."/>
            <person name="O'Donnell K."/>
            <person name="Stajich J.E."/>
            <person name="Bonito G."/>
        </authorList>
    </citation>
    <scope>NUCLEOTIDE SEQUENCE</scope>
    <source>
        <strain evidence="2">NVP1</strain>
    </source>
</reference>
<name>A0A9P5SIZ9_9FUNG</name>
<feature type="compositionally biased region" description="Low complexity" evidence="1">
    <location>
        <begin position="246"/>
        <end position="262"/>
    </location>
</feature>
<feature type="region of interest" description="Disordered" evidence="1">
    <location>
        <begin position="552"/>
        <end position="592"/>
    </location>
</feature>
<feature type="compositionally biased region" description="Polar residues" evidence="1">
    <location>
        <begin position="108"/>
        <end position="119"/>
    </location>
</feature>
<feature type="region of interest" description="Disordered" evidence="1">
    <location>
        <begin position="108"/>
        <end position="129"/>
    </location>
</feature>
<protein>
    <submittedName>
        <fullName evidence="2">Uncharacterized protein</fullName>
    </submittedName>
</protein>
<feature type="compositionally biased region" description="Polar residues" evidence="1">
    <location>
        <begin position="293"/>
        <end position="303"/>
    </location>
</feature>
<proteinExistence type="predicted"/>
<feature type="compositionally biased region" description="Low complexity" evidence="1">
    <location>
        <begin position="381"/>
        <end position="391"/>
    </location>
</feature>
<dbReference type="AlphaFoldDB" id="A0A9P5SIZ9"/>
<feature type="compositionally biased region" description="Gly residues" evidence="1">
    <location>
        <begin position="559"/>
        <end position="568"/>
    </location>
</feature>
<feature type="region of interest" description="Disordered" evidence="1">
    <location>
        <begin position="161"/>
        <end position="190"/>
    </location>
</feature>
<feature type="compositionally biased region" description="Acidic residues" evidence="1">
    <location>
        <begin position="475"/>
        <end position="490"/>
    </location>
</feature>
<evidence type="ECO:0000313" key="3">
    <source>
        <dbReference type="Proteomes" id="UP000696485"/>
    </source>
</evidence>
<comment type="caution">
    <text evidence="2">The sequence shown here is derived from an EMBL/GenBank/DDBJ whole genome shotgun (WGS) entry which is preliminary data.</text>
</comment>
<keyword evidence="3" id="KW-1185">Reference proteome</keyword>
<feature type="compositionally biased region" description="Basic and acidic residues" evidence="1">
    <location>
        <begin position="509"/>
        <end position="519"/>
    </location>
</feature>
<evidence type="ECO:0000256" key="1">
    <source>
        <dbReference type="SAM" id="MobiDB-lite"/>
    </source>
</evidence>
<feature type="region of interest" description="Disordered" evidence="1">
    <location>
        <begin position="472"/>
        <end position="519"/>
    </location>
</feature>
<evidence type="ECO:0000313" key="2">
    <source>
        <dbReference type="EMBL" id="KAF9330863.1"/>
    </source>
</evidence>
<dbReference type="EMBL" id="JAAAUY010000365">
    <property type="protein sequence ID" value="KAF9330863.1"/>
    <property type="molecule type" value="Genomic_DNA"/>
</dbReference>
<feature type="region of interest" description="Disordered" evidence="1">
    <location>
        <begin position="293"/>
        <end position="414"/>
    </location>
</feature>
<feature type="compositionally biased region" description="Low complexity" evidence="1">
    <location>
        <begin position="400"/>
        <end position="413"/>
    </location>
</feature>